<dbReference type="RefSeq" id="WP_199262094.1">
    <property type="nucleotide sequence ID" value="NZ_CP054140.1"/>
</dbReference>
<evidence type="ECO:0000259" key="2">
    <source>
        <dbReference type="Pfam" id="PF13372"/>
    </source>
</evidence>
<name>A0A7T6AQX4_9BACT</name>
<reference evidence="3 4" key="1">
    <citation type="submission" date="2020-05" db="EMBL/GenBank/DDBJ databases">
        <title>Complete genome of Desulfobulbus oligotrophicus.</title>
        <authorList>
            <person name="Podar M."/>
        </authorList>
    </citation>
    <scope>NUCLEOTIDE SEQUENCE [LARGE SCALE GENOMIC DNA]</scope>
    <source>
        <strain evidence="3 4">Prop6</strain>
    </source>
</reference>
<keyword evidence="4" id="KW-1185">Reference proteome</keyword>
<dbReference type="AlphaFoldDB" id="A0A7T6AQX4"/>
<dbReference type="InterPro" id="IPR025388">
    <property type="entry name" value="Alginate_export_dom"/>
</dbReference>
<feature type="signal peptide" evidence="1">
    <location>
        <begin position="1"/>
        <end position="28"/>
    </location>
</feature>
<sequence>MKRANSPLAAGCVSLLAAATLMAGNVVAADEETPSLLQFYTGPNGSYARATLEVDLGFFSQGDSWFGNSRENLGKKSDYWWESLVRPGLDMQYVLPDSQSFYGRIDAVQANTFGGVDASGTNGPFYDTSEDVGDLRIDRAYMGWRSGTLFGSLGDDFLDLSFGRIQYFYGDGFLLGSQGFGGYNRAAYWIGSRKTADYAAVARMKSGNWSGDLVYFKADDRAKTDTKLGGGNINYAIENVVSLGAGFYMLDSDDERRDSMNVYNLRGGINPFALADGIPALRPLRFDAEFVHEDAGRRKVVDIDNPDFANGKAWHITASYAFEDVPWKPLLSYRYASFDENYDSLFYHSSDWGTWFQGEILGEYVLANENLNSHMVKLRLQPIDPVTVNLIYYKFKLHDATAGGVSSDKYADEYDLIVDWAVTDYFSLSVVGAIATPDDAAKELTGGDNTWSYVMVLGGLKF</sequence>
<keyword evidence="1" id="KW-0732">Signal</keyword>
<feature type="domain" description="Alginate export" evidence="2">
    <location>
        <begin position="207"/>
        <end position="444"/>
    </location>
</feature>
<accession>A0A7T6AQX4</accession>
<evidence type="ECO:0000313" key="3">
    <source>
        <dbReference type="EMBL" id="QQG66186.1"/>
    </source>
</evidence>
<dbReference type="Proteomes" id="UP000596092">
    <property type="component" value="Chromosome"/>
</dbReference>
<protein>
    <submittedName>
        <fullName evidence="3">Alginate export family protein</fullName>
    </submittedName>
</protein>
<gene>
    <name evidence="3" type="ORF">HP555_10090</name>
</gene>
<feature type="chain" id="PRO_5032489067" evidence="1">
    <location>
        <begin position="29"/>
        <end position="462"/>
    </location>
</feature>
<evidence type="ECO:0000256" key="1">
    <source>
        <dbReference type="SAM" id="SignalP"/>
    </source>
</evidence>
<proteinExistence type="predicted"/>
<organism evidence="3 4">
    <name type="scientific">Desulfobulbus oligotrophicus</name>
    <dbReference type="NCBI Taxonomy" id="1909699"/>
    <lineage>
        <taxon>Bacteria</taxon>
        <taxon>Pseudomonadati</taxon>
        <taxon>Thermodesulfobacteriota</taxon>
        <taxon>Desulfobulbia</taxon>
        <taxon>Desulfobulbales</taxon>
        <taxon>Desulfobulbaceae</taxon>
        <taxon>Desulfobulbus</taxon>
    </lineage>
</organism>
<evidence type="ECO:0000313" key="4">
    <source>
        <dbReference type="Proteomes" id="UP000596092"/>
    </source>
</evidence>
<dbReference type="SUPFAM" id="SSF56935">
    <property type="entry name" value="Porins"/>
    <property type="match status" value="1"/>
</dbReference>
<dbReference type="KEGG" id="dog:HP555_10090"/>
<dbReference type="Pfam" id="PF13372">
    <property type="entry name" value="Alginate_exp"/>
    <property type="match status" value="1"/>
</dbReference>
<dbReference type="EMBL" id="CP054140">
    <property type="protein sequence ID" value="QQG66186.1"/>
    <property type="molecule type" value="Genomic_DNA"/>
</dbReference>